<evidence type="ECO:0000256" key="1">
    <source>
        <dbReference type="SAM" id="MobiDB-lite"/>
    </source>
</evidence>
<feature type="non-terminal residue" evidence="3">
    <location>
        <position position="444"/>
    </location>
</feature>
<keyword evidence="2" id="KW-0812">Transmembrane</keyword>
<feature type="region of interest" description="Disordered" evidence="1">
    <location>
        <begin position="184"/>
        <end position="230"/>
    </location>
</feature>
<comment type="caution">
    <text evidence="3">The sequence shown here is derived from an EMBL/GenBank/DDBJ whole genome shotgun (WGS) entry which is preliminary data.</text>
</comment>
<dbReference type="EMBL" id="MZMZ02004253">
    <property type="protein sequence ID" value="RQM19565.1"/>
    <property type="molecule type" value="Genomic_DNA"/>
</dbReference>
<organism evidence="3 4">
    <name type="scientific">Aphanomyces astaci</name>
    <name type="common">Crayfish plague agent</name>
    <dbReference type="NCBI Taxonomy" id="112090"/>
    <lineage>
        <taxon>Eukaryota</taxon>
        <taxon>Sar</taxon>
        <taxon>Stramenopiles</taxon>
        <taxon>Oomycota</taxon>
        <taxon>Saprolegniomycetes</taxon>
        <taxon>Saprolegniales</taxon>
        <taxon>Verrucalvaceae</taxon>
        <taxon>Aphanomyces</taxon>
    </lineage>
</organism>
<keyword evidence="2" id="KW-1133">Transmembrane helix</keyword>
<dbReference type="InterPro" id="IPR051223">
    <property type="entry name" value="Polycystin"/>
</dbReference>
<evidence type="ECO:0008006" key="5">
    <source>
        <dbReference type="Google" id="ProtNLM"/>
    </source>
</evidence>
<feature type="region of interest" description="Disordered" evidence="1">
    <location>
        <begin position="1"/>
        <end position="50"/>
    </location>
</feature>
<sequence>MHTNWHSDDSDAASWMDEQGSEGHSSSLTHQPFLLHPNATPSQQRQQRDANDDIAEAIQSIQFDMELWHDMYAVSAPYISPSQQDAWKAIVTQMQQVSHRIIESYWAGLWSRLGDVENDRNRVMHARTMPGDEYVLQQIWSCLDSQDFAAVAAVCSDWFRLVYHSKLGQRQRVLIMESAAATPLAASGATPRRDSNRSTQLSSTSSPPSQGLDVHGGDDTSGVSTSQRSKLAQQADRLKNMLRGGTPLVGGVPSDAARLAQKMQYYSTMRVHMKRVQYALEEEKRNSFYKELLVYLLFLAIMMTTVCTLPIQVPFEHNDALEQAYLDQEFNNVSFKKNFYEVDGLDEMWQWFNDVLLDTYYHPTELNVRRISSIQVRSGRMQGMPCELMDTGSTLSLFPDEVCYPAFSLHQQDTSPYMSSSDGDPSVGKIIAYEKDLPLLVRSL</sequence>
<reference evidence="3" key="1">
    <citation type="submission" date="2018-07" db="EMBL/GenBank/DDBJ databases">
        <title>Annotation of Aphanomyces astaci genome assembly.</title>
        <authorList>
            <person name="Studholme D.J."/>
        </authorList>
    </citation>
    <scope>NUCLEOTIDE SEQUENCE [LARGE SCALE GENOMIC DNA]</scope>
    <source>
        <strain evidence="3">Pc</strain>
    </source>
</reference>
<protein>
    <recommendedName>
        <fullName evidence="5">F-box domain-containing protein</fullName>
    </recommendedName>
</protein>
<evidence type="ECO:0000313" key="3">
    <source>
        <dbReference type="EMBL" id="RQM19565.1"/>
    </source>
</evidence>
<dbReference type="CDD" id="cd09917">
    <property type="entry name" value="F-box_SF"/>
    <property type="match status" value="1"/>
</dbReference>
<gene>
    <name evidence="3" type="ORF">B5M09_011419</name>
</gene>
<dbReference type="VEuPathDB" id="FungiDB:H257_02185"/>
<feature type="transmembrane region" description="Helical" evidence="2">
    <location>
        <begin position="292"/>
        <end position="311"/>
    </location>
</feature>
<keyword evidence="4" id="KW-1185">Reference proteome</keyword>
<keyword evidence="2" id="KW-0472">Membrane</keyword>
<proteinExistence type="predicted"/>
<dbReference type="PANTHER" id="PTHR10877:SF183">
    <property type="entry name" value="AT14535P-RELATED"/>
    <property type="match status" value="1"/>
</dbReference>
<dbReference type="VEuPathDB" id="FungiDB:H257_17002"/>
<dbReference type="SUPFAM" id="SSF81383">
    <property type="entry name" value="F-box domain"/>
    <property type="match status" value="1"/>
</dbReference>
<evidence type="ECO:0000313" key="4">
    <source>
        <dbReference type="Proteomes" id="UP000284702"/>
    </source>
</evidence>
<feature type="compositionally biased region" description="Polar residues" evidence="1">
    <location>
        <begin position="221"/>
        <end position="230"/>
    </location>
</feature>
<dbReference type="PANTHER" id="PTHR10877">
    <property type="entry name" value="POLYCYSTIN FAMILY MEMBER"/>
    <property type="match status" value="1"/>
</dbReference>
<feature type="compositionally biased region" description="Low complexity" evidence="1">
    <location>
        <begin position="198"/>
        <end position="212"/>
    </location>
</feature>
<dbReference type="AlphaFoldDB" id="A0A3R7YG83"/>
<name>A0A3R7YG83_APHAT</name>
<dbReference type="InterPro" id="IPR036047">
    <property type="entry name" value="F-box-like_dom_sf"/>
</dbReference>
<evidence type="ECO:0000256" key="2">
    <source>
        <dbReference type="SAM" id="Phobius"/>
    </source>
</evidence>
<dbReference type="Proteomes" id="UP000284702">
    <property type="component" value="Unassembled WGS sequence"/>
</dbReference>
<accession>A0A3R7YG83</accession>